<dbReference type="KEGG" id="vg:77932365"/>
<evidence type="ECO:0000313" key="2">
    <source>
        <dbReference type="Proteomes" id="UP000693725"/>
    </source>
</evidence>
<name>A0A8F3EA03_9CAUD</name>
<keyword evidence="2" id="KW-1185">Reference proteome</keyword>
<dbReference type="RefSeq" id="YP_010656390.1">
    <property type="nucleotide sequence ID" value="NC_070838.1"/>
</dbReference>
<sequence length="57" mass="6219">MGRAALGAAAKSKTGSVRVTASQNDYFTRTYGSLGRFLQLKVNEELQRAAEQKENQA</sequence>
<dbReference type="EMBL" id="MW862992">
    <property type="protein sequence ID" value="QWY82753.1"/>
    <property type="molecule type" value="Genomic_DNA"/>
</dbReference>
<gene>
    <name evidence="1" type="primary">9</name>
    <name evidence="1" type="ORF">SEA_SILENTRX_9</name>
</gene>
<accession>A0A8F3EA03</accession>
<organism evidence="1 2">
    <name type="scientific">Arthrobacter phage SilentRX</name>
    <dbReference type="NCBI Taxonomy" id="2836091"/>
    <lineage>
        <taxon>Viruses</taxon>
        <taxon>Duplodnaviria</taxon>
        <taxon>Heunggongvirae</taxon>
        <taxon>Uroviricota</taxon>
        <taxon>Caudoviricetes</taxon>
        <taxon>Silentrexvirus</taxon>
        <taxon>Silentrexvirus silentrx</taxon>
    </lineage>
</organism>
<proteinExistence type="predicted"/>
<evidence type="ECO:0000313" key="1">
    <source>
        <dbReference type="EMBL" id="QWY82753.1"/>
    </source>
</evidence>
<protein>
    <submittedName>
        <fullName evidence="1">Uncharacterized protein</fullName>
    </submittedName>
</protein>
<reference evidence="1" key="1">
    <citation type="submission" date="2021-04" db="EMBL/GenBank/DDBJ databases">
        <authorList>
            <person name="Edwards E.G."/>
            <person name="Siddiqui F.A."/>
            <person name="Anastasi R.E."/>
            <person name="Conroy D.J."/>
            <person name="Gerton T.J."/>
            <person name="Laizure I.E."/>
            <person name="Reynolds J.D."/>
            <person name="Ulker M."/>
            <person name="Ouellette S.K."/>
            <person name="Duggan K.O."/>
            <person name="Johnson K.C."/>
            <person name="MacLea K.S."/>
            <person name="Garlena R.A."/>
            <person name="Russell D.A."/>
            <person name="Jacobs-Sera D."/>
            <person name="Hatfull G.F."/>
        </authorList>
    </citation>
    <scope>NUCLEOTIDE SEQUENCE</scope>
</reference>
<dbReference type="GeneID" id="77932365"/>
<dbReference type="Proteomes" id="UP000693725">
    <property type="component" value="Segment"/>
</dbReference>